<evidence type="ECO:0000256" key="11">
    <source>
        <dbReference type="ARBA" id="ARBA00048552"/>
    </source>
</evidence>
<dbReference type="RefSeq" id="WP_307955627.1">
    <property type="nucleotide sequence ID" value="NZ_CP163302.1"/>
</dbReference>
<feature type="binding site" evidence="12">
    <location>
        <position position="60"/>
    </location>
    <ligand>
        <name>Zn(2+)</name>
        <dbReference type="ChEBI" id="CHEBI:29105"/>
        <label>1</label>
    </ligand>
</feature>
<protein>
    <recommendedName>
        <fullName evidence="12">DNA-directed RNA polymerase subunit beta'</fullName>
        <shortName evidence="12">RNAP subunit beta'</shortName>
        <ecNumber evidence="12">2.7.7.6</ecNumber>
    </recommendedName>
    <alternativeName>
        <fullName evidence="12">RNA polymerase subunit beta'</fullName>
    </alternativeName>
    <alternativeName>
        <fullName evidence="12">Transcriptase subunit beta'</fullName>
    </alternativeName>
</protein>
<evidence type="ECO:0000313" key="15">
    <source>
        <dbReference type="EMBL" id="XDP44363.1"/>
    </source>
</evidence>
<dbReference type="HAMAP" id="MF_01322">
    <property type="entry name" value="RNApol_bact_RpoC"/>
    <property type="match status" value="1"/>
</dbReference>
<keyword evidence="3 12" id="KW-0240">DNA-directed RNA polymerase</keyword>
<keyword evidence="5 12" id="KW-0548">Nucleotidyltransferase</keyword>
<dbReference type="InterPro" id="IPR044893">
    <property type="entry name" value="RNA_pol_Rpb1_clamp_domain"/>
</dbReference>
<dbReference type="InterPro" id="IPR007066">
    <property type="entry name" value="RNA_pol_Rpb1_3"/>
</dbReference>
<dbReference type="CDD" id="cd01609">
    <property type="entry name" value="RNAP_beta'_N"/>
    <property type="match status" value="1"/>
</dbReference>
<feature type="binding site" evidence="12">
    <location>
        <position position="537"/>
    </location>
    <ligand>
        <name>Mg(2+)</name>
        <dbReference type="ChEBI" id="CHEBI:18420"/>
    </ligand>
</feature>
<feature type="binding site" evidence="12">
    <location>
        <position position="961"/>
    </location>
    <ligand>
        <name>Zn(2+)</name>
        <dbReference type="ChEBI" id="CHEBI:29105"/>
        <label>2</label>
    </ligand>
</feature>
<dbReference type="InterPro" id="IPR007081">
    <property type="entry name" value="RNA_pol_Rpb1_5"/>
</dbReference>
<evidence type="ECO:0000256" key="8">
    <source>
        <dbReference type="ARBA" id="ARBA00022842"/>
    </source>
</evidence>
<proteinExistence type="inferred from homology"/>
<dbReference type="NCBIfam" id="NF011498">
    <property type="entry name" value="PRK14906.1"/>
    <property type="match status" value="1"/>
</dbReference>
<comment type="function">
    <text evidence="1 12 13">DNA-dependent RNA polymerase catalyzes the transcription of DNA into RNA using the four ribonucleoside triphosphates as substrates.</text>
</comment>
<dbReference type="FunFam" id="1.10.40.90:FF:000001">
    <property type="entry name" value="DNA-directed RNA polymerase subunit beta"/>
    <property type="match status" value="1"/>
</dbReference>
<comment type="subunit">
    <text evidence="10 12">The RNAP catalytic core consists of 2 alpha, 1 beta, 1 beta' and 1 omega subunit. When a sigma factor is associated with the core the holoenzyme is formed, which can initiate transcription.</text>
</comment>
<comment type="cofactor">
    <cofactor evidence="12">
        <name>Mg(2+)</name>
        <dbReference type="ChEBI" id="CHEBI:18420"/>
    </cofactor>
    <text evidence="12">Binds 1 Mg(2+) ion per subunit.</text>
</comment>
<evidence type="ECO:0000256" key="5">
    <source>
        <dbReference type="ARBA" id="ARBA00022695"/>
    </source>
</evidence>
<dbReference type="KEGG" id="spue:AB5L97_13905"/>
<evidence type="ECO:0000256" key="12">
    <source>
        <dbReference type="HAMAP-Rule" id="MF_01322"/>
    </source>
</evidence>
<feature type="binding site" evidence="12">
    <location>
        <position position="78"/>
    </location>
    <ligand>
        <name>Zn(2+)</name>
        <dbReference type="ChEBI" id="CHEBI:29105"/>
        <label>1</label>
    </ligand>
</feature>
<dbReference type="Pfam" id="PF04983">
    <property type="entry name" value="RNA_pol_Rpb1_3"/>
    <property type="match status" value="1"/>
</dbReference>
<dbReference type="EC" id="2.7.7.6" evidence="12"/>
<dbReference type="GO" id="GO:0000428">
    <property type="term" value="C:DNA-directed RNA polymerase complex"/>
    <property type="evidence" value="ECO:0007669"/>
    <property type="project" value="UniProtKB-KW"/>
</dbReference>
<feature type="binding site" evidence="12">
    <location>
        <position position="877"/>
    </location>
    <ligand>
        <name>Zn(2+)</name>
        <dbReference type="ChEBI" id="CHEBI:29105"/>
        <label>2</label>
    </ligand>
</feature>
<dbReference type="NCBIfam" id="TIGR02386">
    <property type="entry name" value="rpoC_TIGR"/>
    <property type="match status" value="1"/>
</dbReference>
<keyword evidence="7 12" id="KW-0862">Zinc</keyword>
<dbReference type="Gene3D" id="2.40.40.20">
    <property type="match status" value="1"/>
</dbReference>
<feature type="binding site" evidence="12">
    <location>
        <position position="535"/>
    </location>
    <ligand>
        <name>Mg(2+)</name>
        <dbReference type="ChEBI" id="CHEBI:18420"/>
    </ligand>
</feature>
<feature type="binding site" evidence="12">
    <location>
        <position position="539"/>
    </location>
    <ligand>
        <name>Mg(2+)</name>
        <dbReference type="ChEBI" id="CHEBI:18420"/>
    </ligand>
</feature>
<name>A0AB39KZR6_9MICC</name>
<dbReference type="FunFam" id="4.10.860.120:FF:000001">
    <property type="entry name" value="DNA-directed RNA polymerase subunit beta"/>
    <property type="match status" value="1"/>
</dbReference>
<dbReference type="InterPro" id="IPR042102">
    <property type="entry name" value="RNA_pol_Rpb1_3_sf"/>
</dbReference>
<feature type="binding site" evidence="12">
    <location>
        <position position="62"/>
    </location>
    <ligand>
        <name>Zn(2+)</name>
        <dbReference type="ChEBI" id="CHEBI:29105"/>
        <label>1</label>
    </ligand>
</feature>
<dbReference type="PANTHER" id="PTHR19376">
    <property type="entry name" value="DNA-DIRECTED RNA POLYMERASE"/>
    <property type="match status" value="1"/>
</dbReference>
<dbReference type="Gene3D" id="1.10.1790.20">
    <property type="match status" value="1"/>
</dbReference>
<keyword evidence="4 12" id="KW-0808">Transferase</keyword>
<dbReference type="Gene3D" id="2.40.50.100">
    <property type="match status" value="1"/>
</dbReference>
<evidence type="ECO:0000256" key="4">
    <source>
        <dbReference type="ARBA" id="ARBA00022679"/>
    </source>
</evidence>
<dbReference type="GO" id="GO:0003677">
    <property type="term" value="F:DNA binding"/>
    <property type="evidence" value="ECO:0007669"/>
    <property type="project" value="UniProtKB-UniRule"/>
</dbReference>
<comment type="cofactor">
    <cofactor evidence="12">
        <name>Zn(2+)</name>
        <dbReference type="ChEBI" id="CHEBI:29105"/>
    </cofactor>
    <text evidence="12">Binds 2 Zn(2+) ions per subunit.</text>
</comment>
<dbReference type="Pfam" id="PF05000">
    <property type="entry name" value="RNA_pol_Rpb1_4"/>
    <property type="match status" value="1"/>
</dbReference>
<dbReference type="CDD" id="cd02655">
    <property type="entry name" value="RNAP_beta'_C"/>
    <property type="match status" value="1"/>
</dbReference>
<organism evidence="15">
    <name type="scientific">Sinomonas puerhi</name>
    <dbReference type="NCBI Taxonomy" id="3238584"/>
    <lineage>
        <taxon>Bacteria</taxon>
        <taxon>Bacillati</taxon>
        <taxon>Actinomycetota</taxon>
        <taxon>Actinomycetes</taxon>
        <taxon>Micrococcales</taxon>
        <taxon>Micrococcaceae</taxon>
        <taxon>Sinomonas</taxon>
    </lineage>
</organism>
<dbReference type="GO" id="GO:0000287">
    <property type="term" value="F:magnesium ion binding"/>
    <property type="evidence" value="ECO:0007669"/>
    <property type="project" value="UniProtKB-UniRule"/>
</dbReference>
<dbReference type="Gene3D" id="1.10.132.30">
    <property type="match status" value="1"/>
</dbReference>
<dbReference type="Pfam" id="PF04997">
    <property type="entry name" value="RNA_pol_Rpb1_1"/>
    <property type="match status" value="1"/>
</dbReference>
<dbReference type="EMBL" id="CP163302">
    <property type="protein sequence ID" value="XDP44363.1"/>
    <property type="molecule type" value="Genomic_DNA"/>
</dbReference>
<dbReference type="GO" id="GO:0008270">
    <property type="term" value="F:zinc ion binding"/>
    <property type="evidence" value="ECO:0007669"/>
    <property type="project" value="UniProtKB-UniRule"/>
</dbReference>
<evidence type="ECO:0000256" key="13">
    <source>
        <dbReference type="RuleBase" id="RU004279"/>
    </source>
</evidence>
<dbReference type="Gene3D" id="4.10.860.120">
    <property type="entry name" value="RNA polymerase II, clamp domain"/>
    <property type="match status" value="1"/>
</dbReference>
<evidence type="ECO:0000256" key="2">
    <source>
        <dbReference type="ARBA" id="ARBA00006460"/>
    </source>
</evidence>
<dbReference type="InterPro" id="IPR045867">
    <property type="entry name" value="DNA-dir_RpoC_beta_prime"/>
</dbReference>
<feature type="binding site" evidence="12">
    <location>
        <position position="954"/>
    </location>
    <ligand>
        <name>Zn(2+)</name>
        <dbReference type="ChEBI" id="CHEBI:29105"/>
        <label>2</label>
    </ligand>
</feature>
<evidence type="ECO:0000256" key="10">
    <source>
        <dbReference type="ARBA" id="ARBA00025935"/>
    </source>
</evidence>
<dbReference type="InterPro" id="IPR038120">
    <property type="entry name" value="Rpb1_funnel_sf"/>
</dbReference>
<dbReference type="InterPro" id="IPR007083">
    <property type="entry name" value="RNA_pol_Rpb1_4"/>
</dbReference>
<evidence type="ECO:0000256" key="9">
    <source>
        <dbReference type="ARBA" id="ARBA00023163"/>
    </source>
</evidence>
<evidence type="ECO:0000256" key="1">
    <source>
        <dbReference type="ARBA" id="ARBA00004026"/>
    </source>
</evidence>
<dbReference type="Pfam" id="PF04998">
    <property type="entry name" value="RNA_pol_Rpb1_5"/>
    <property type="match status" value="1"/>
</dbReference>
<feature type="domain" description="RNA polymerase N-terminal" evidence="14">
    <location>
        <begin position="310"/>
        <end position="589"/>
    </location>
</feature>
<dbReference type="SMART" id="SM00663">
    <property type="entry name" value="RPOLA_N"/>
    <property type="match status" value="1"/>
</dbReference>
<keyword evidence="9 12" id="KW-0804">Transcription</keyword>
<evidence type="ECO:0000256" key="7">
    <source>
        <dbReference type="ARBA" id="ARBA00022833"/>
    </source>
</evidence>
<comment type="catalytic activity">
    <reaction evidence="11 12 13">
        <text>RNA(n) + a ribonucleoside 5'-triphosphate = RNA(n+1) + diphosphate</text>
        <dbReference type="Rhea" id="RHEA:21248"/>
        <dbReference type="Rhea" id="RHEA-COMP:14527"/>
        <dbReference type="Rhea" id="RHEA-COMP:17342"/>
        <dbReference type="ChEBI" id="CHEBI:33019"/>
        <dbReference type="ChEBI" id="CHEBI:61557"/>
        <dbReference type="ChEBI" id="CHEBI:140395"/>
        <dbReference type="EC" id="2.7.7.6"/>
    </reaction>
</comment>
<dbReference type="SUPFAM" id="SSF64484">
    <property type="entry name" value="beta and beta-prime subunits of DNA dependent RNA-polymerase"/>
    <property type="match status" value="1"/>
</dbReference>
<dbReference type="InterPro" id="IPR007080">
    <property type="entry name" value="RNA_pol_Rpb1_1"/>
</dbReference>
<dbReference type="InterPro" id="IPR012754">
    <property type="entry name" value="DNA-dir_RpoC_beta_prime_bact"/>
</dbReference>
<dbReference type="InterPro" id="IPR006592">
    <property type="entry name" value="RNA_pol_N"/>
</dbReference>
<evidence type="ECO:0000256" key="6">
    <source>
        <dbReference type="ARBA" id="ARBA00022723"/>
    </source>
</evidence>
<evidence type="ECO:0000256" key="3">
    <source>
        <dbReference type="ARBA" id="ARBA00022478"/>
    </source>
</evidence>
<accession>A0AB39KZR6</accession>
<feature type="binding site" evidence="12">
    <location>
        <position position="75"/>
    </location>
    <ligand>
        <name>Zn(2+)</name>
        <dbReference type="ChEBI" id="CHEBI:29105"/>
        <label>1</label>
    </ligand>
</feature>
<reference evidence="15" key="1">
    <citation type="submission" date="2024-07" db="EMBL/GenBank/DDBJ databases">
        <authorList>
            <person name="fu j."/>
        </authorList>
    </citation>
    <scope>NUCLEOTIDE SEQUENCE</scope>
    <source>
        <strain evidence="15">P10A9</strain>
    </source>
</reference>
<gene>
    <name evidence="12" type="primary">rpoC</name>
    <name evidence="15" type="ORF">AB5L97_13905</name>
</gene>
<dbReference type="GO" id="GO:0003899">
    <property type="term" value="F:DNA-directed RNA polymerase activity"/>
    <property type="evidence" value="ECO:0007669"/>
    <property type="project" value="UniProtKB-UniRule"/>
</dbReference>
<keyword evidence="8 12" id="KW-0460">Magnesium</keyword>
<dbReference type="FunFam" id="1.10.150.390:FF:000002">
    <property type="entry name" value="DNA-directed RNA polymerase subunit beta"/>
    <property type="match status" value="1"/>
</dbReference>
<sequence length="1299" mass="143950">MSNESSFGFMQIGLATADDIRTWSHGEVKKPETINYRTLKPEKDGLFCEKIFGPSRDWECYCGKYKRVRFKGIICERCGVEVTRAKVRRERMGHIELAAPVTHIWYFKGVPSRLGYLLDLAPKDLEKVIYFAAYMITKVDDERRHEQLPNLQAEHDLERKRLVDTRDSDIAAVARDLEGDLAKLEGEGAKAADKKKARDVADKTMATIRKRADADIERLEAVWDRFKNLKVADLEGDEALYRELRDRYGMYFEGSMGAEAIQKRLQSFDLDAEAELLRDIIQNGKGQRKTRALKRLKVVNAFLTTDNKPTGMVLDAVPVIPPELRPMVQLDGGRFATSDLNDLYRRVINRNNRLKRLLDLGAPEIIVNNEKRMLQEAVDSLFDNGRRGRPVTGPGNRPLKSLSDMLKGKQGRFRQNLLGKRVDYSGRSVIVVGPQLKLHQCGLPKQMALELFKPFVMKRLVDLNHAQNIKSAKRMVERYRPQVWDVLEEIITEHPVLLNRAPTLHRLGIQAFEPQLVEGKAIQLHPLVCAAFNADFDGDQMAVHLPLSPEAQAEARILMLSSNNILKPSDGRPVTLPSQDMIIGLYHLTTKREGAVGEGRVFSSVAEAIMAHDARELHLNSKVRIRLEGFVPSAERPAPEGWEPGTPALVETSLGQVVFNQTLPEDYPWVEAVADKGQLSKIVNDLAERYPKVVVAATLDNLKDAGFHWATRSGVTVAISDIAVPEAKPAILAGYEDRAAKIQSQYDKGLIDDEERRSELIEIWDKATNEIAAVMRESIPKMNTINRMVSSGARGNWMQVRQIAGIRGLVANPKGEIIPRPIKSSYREGLSVLEYFIATHGARKGLADTALRTANSGYLTRRLVDVSQDVIVREDDCGTERGLMVTIATADHNGELVHDENVENTAYTRTLAVDVTDSEGNVLAEAGADLGDVLINELIDSGITEIRVRSVLTCESAVGTCAKCYGRSLASGKLVDIGEAVGIIAAQSIGEPGTQLTMRTFHTGGAVSASGGEDITQGLPRIQELFEARTPKGVAPISEAAGRITVEDTEKQLRLVLTPDDGTEEIAYPVSRRSRLLVEDGERVEVGQKLVNGPVDPKQVLRIQGPREAQKFLVDEVQGVYRSQGIGIHDKHVEVIVRQMLRRVTVIESGDTDLLPGELAEGRRYRDENRRVVSEGKKPASGRPELMGITKASLATESWLSAASFQETTRVLTQAAMEGRSDPLLGLKENVIIGKLIPAGTGLPRYTDITVEPTEEAKATLFTGPSAFSDFAYDPLNGDGVQEFHAIPLDDYDLGGDYR</sequence>
<dbReference type="GO" id="GO:0006351">
    <property type="term" value="P:DNA-templated transcription"/>
    <property type="evidence" value="ECO:0007669"/>
    <property type="project" value="UniProtKB-UniRule"/>
</dbReference>
<comment type="similarity">
    <text evidence="2 12 13">Belongs to the RNA polymerase beta' chain family.</text>
</comment>
<dbReference type="Gene3D" id="1.10.150.390">
    <property type="match status" value="1"/>
</dbReference>
<keyword evidence="6 12" id="KW-0479">Metal-binding</keyword>
<dbReference type="Pfam" id="PF00623">
    <property type="entry name" value="RNA_pol_Rpb1_2"/>
    <property type="match status" value="1"/>
</dbReference>
<dbReference type="PANTHER" id="PTHR19376:SF54">
    <property type="entry name" value="DNA-DIRECTED RNA POLYMERASE SUBUNIT BETA"/>
    <property type="match status" value="1"/>
</dbReference>
<feature type="binding site" evidence="12">
    <location>
        <position position="964"/>
    </location>
    <ligand>
        <name>Zn(2+)</name>
        <dbReference type="ChEBI" id="CHEBI:29105"/>
        <label>2</label>
    </ligand>
</feature>
<dbReference type="Gene3D" id="1.10.274.100">
    <property type="entry name" value="RNA polymerase Rpb1, domain 3"/>
    <property type="match status" value="2"/>
</dbReference>
<evidence type="ECO:0000259" key="14">
    <source>
        <dbReference type="SMART" id="SM00663"/>
    </source>
</evidence>
<dbReference type="InterPro" id="IPR000722">
    <property type="entry name" value="RNA_pol_asu"/>
</dbReference>
<dbReference type="Gene3D" id="1.10.40.90">
    <property type="match status" value="1"/>
</dbReference>